<comment type="caution">
    <text evidence="2">The sequence shown here is derived from an EMBL/GenBank/DDBJ whole genome shotgun (WGS) entry which is preliminary data.</text>
</comment>
<dbReference type="Proteomes" id="UP000308267">
    <property type="component" value="Unassembled WGS sequence"/>
</dbReference>
<sequence>MNSMEYQRGRKVDAERQRREQINIRLDQLRRLLKPDKPLTRIQVLREATNKMEAMLLKSPASQALDHIRIRPESVPDDCRTCLETGVTKAIVEQHRRQMERHELNRIRVALGIQKISDVCLLDQMIDWLKRMQSENVVPSSDRTSQQELFPTKRKPLQVLNLNIQSGWSRSARNTQTPFDVSGCSIHSKSVNQSEYWRPWEVDNT</sequence>
<dbReference type="Gene3D" id="4.10.280.10">
    <property type="entry name" value="Helix-loop-helix DNA-binding domain"/>
    <property type="match status" value="1"/>
</dbReference>
<dbReference type="EMBL" id="SJOL01007141">
    <property type="protein sequence ID" value="TGZ63538.1"/>
    <property type="molecule type" value="Genomic_DNA"/>
</dbReference>
<proteinExistence type="predicted"/>
<dbReference type="Pfam" id="PF00010">
    <property type="entry name" value="HLH"/>
    <property type="match status" value="1"/>
</dbReference>
<dbReference type="InterPro" id="IPR011598">
    <property type="entry name" value="bHLH_dom"/>
</dbReference>
<dbReference type="OrthoDB" id="6233967at2759"/>
<keyword evidence="3" id="KW-1185">Reference proteome</keyword>
<organism evidence="2 3">
    <name type="scientific">Opisthorchis felineus</name>
    <dbReference type="NCBI Taxonomy" id="147828"/>
    <lineage>
        <taxon>Eukaryota</taxon>
        <taxon>Metazoa</taxon>
        <taxon>Spiralia</taxon>
        <taxon>Lophotrochozoa</taxon>
        <taxon>Platyhelminthes</taxon>
        <taxon>Trematoda</taxon>
        <taxon>Digenea</taxon>
        <taxon>Opisthorchiida</taxon>
        <taxon>Opisthorchiata</taxon>
        <taxon>Opisthorchiidae</taxon>
        <taxon>Opisthorchis</taxon>
    </lineage>
</organism>
<reference evidence="2 3" key="1">
    <citation type="journal article" date="2019" name="BMC Genomics">
        <title>New insights from Opisthorchis felineus genome: update on genomics of the epidemiologically important liver flukes.</title>
        <authorList>
            <person name="Ershov N.I."/>
            <person name="Mordvinov V.A."/>
            <person name="Prokhortchouk E.B."/>
            <person name="Pakharukova M.Y."/>
            <person name="Gunbin K.V."/>
            <person name="Ustyantsev K."/>
            <person name="Genaev M.A."/>
            <person name="Blinov A.G."/>
            <person name="Mazur A."/>
            <person name="Boulygina E."/>
            <person name="Tsygankova S."/>
            <person name="Khrameeva E."/>
            <person name="Chekanov N."/>
            <person name="Fan G."/>
            <person name="Xiao A."/>
            <person name="Zhang H."/>
            <person name="Xu X."/>
            <person name="Yang H."/>
            <person name="Solovyev V."/>
            <person name="Lee S.M."/>
            <person name="Liu X."/>
            <person name="Afonnikov D.A."/>
            <person name="Skryabin K.G."/>
        </authorList>
    </citation>
    <scope>NUCLEOTIDE SEQUENCE [LARGE SCALE GENOMIC DNA]</scope>
    <source>
        <strain evidence="2">AK-0245</strain>
        <tissue evidence="2">Whole organism</tissue>
    </source>
</reference>
<feature type="domain" description="BHLH" evidence="1">
    <location>
        <begin position="6"/>
        <end position="55"/>
    </location>
</feature>
<dbReference type="GO" id="GO:0046983">
    <property type="term" value="F:protein dimerization activity"/>
    <property type="evidence" value="ECO:0007669"/>
    <property type="project" value="InterPro"/>
</dbReference>
<evidence type="ECO:0000313" key="3">
    <source>
        <dbReference type="Proteomes" id="UP000308267"/>
    </source>
</evidence>
<dbReference type="SUPFAM" id="SSF47459">
    <property type="entry name" value="HLH, helix-loop-helix DNA-binding domain"/>
    <property type="match status" value="1"/>
</dbReference>
<name>A0A4S2LRD4_OPIFE</name>
<dbReference type="SMART" id="SM00353">
    <property type="entry name" value="HLH"/>
    <property type="match status" value="1"/>
</dbReference>
<gene>
    <name evidence="2" type="ORF">CRM22_006873</name>
</gene>
<protein>
    <recommendedName>
        <fullName evidence="1">BHLH domain-containing protein</fullName>
    </recommendedName>
</protein>
<evidence type="ECO:0000313" key="2">
    <source>
        <dbReference type="EMBL" id="TGZ63538.1"/>
    </source>
</evidence>
<evidence type="ECO:0000259" key="1">
    <source>
        <dbReference type="PROSITE" id="PS50888"/>
    </source>
</evidence>
<dbReference type="PROSITE" id="PS50888">
    <property type="entry name" value="BHLH"/>
    <property type="match status" value="1"/>
</dbReference>
<dbReference type="AlphaFoldDB" id="A0A4S2LRD4"/>
<accession>A0A4S2LRD4</accession>
<dbReference type="InterPro" id="IPR036638">
    <property type="entry name" value="HLH_DNA-bd_sf"/>
</dbReference>